<gene>
    <name evidence="1" type="ORF">SAMN02745775_102269</name>
</gene>
<reference evidence="1 2" key="1">
    <citation type="submission" date="2016-10" db="EMBL/GenBank/DDBJ databases">
        <authorList>
            <person name="de Groot N.N."/>
        </authorList>
    </citation>
    <scope>NUCLEOTIDE SEQUENCE [LARGE SCALE GENOMIC DNA]</scope>
    <source>
        <strain evidence="1 2">DSM 19981</strain>
    </source>
</reference>
<dbReference type="Proteomes" id="UP000199473">
    <property type="component" value="Unassembled WGS sequence"/>
</dbReference>
<proteinExistence type="predicted"/>
<organism evidence="1 2">
    <name type="scientific">Falsiroseomonas stagni DSM 19981</name>
    <dbReference type="NCBI Taxonomy" id="1123062"/>
    <lineage>
        <taxon>Bacteria</taxon>
        <taxon>Pseudomonadati</taxon>
        <taxon>Pseudomonadota</taxon>
        <taxon>Alphaproteobacteria</taxon>
        <taxon>Acetobacterales</taxon>
        <taxon>Roseomonadaceae</taxon>
        <taxon>Falsiroseomonas</taxon>
    </lineage>
</organism>
<accession>A0A1I3Z812</accession>
<dbReference type="EMBL" id="FOSQ01000002">
    <property type="protein sequence ID" value="SFK40162.1"/>
    <property type="molecule type" value="Genomic_DNA"/>
</dbReference>
<sequence length="79" mass="8529">MSTEPLILDLVEWVAAHPRPYAEVIDAWRTNCPRLTVWEDASERGLVSCATDPSGILMVSATKTGRQALAARLSPAAPP</sequence>
<protein>
    <submittedName>
        <fullName evidence="1">Uncharacterized protein</fullName>
    </submittedName>
</protein>
<keyword evidence="2" id="KW-1185">Reference proteome</keyword>
<dbReference type="OrthoDB" id="7362006at2"/>
<dbReference type="RefSeq" id="WP_092958219.1">
    <property type="nucleotide sequence ID" value="NZ_FOSQ01000002.1"/>
</dbReference>
<dbReference type="STRING" id="1123062.SAMN02745775_102269"/>
<name>A0A1I3Z812_9PROT</name>
<dbReference type="AlphaFoldDB" id="A0A1I3Z812"/>
<evidence type="ECO:0000313" key="2">
    <source>
        <dbReference type="Proteomes" id="UP000199473"/>
    </source>
</evidence>
<evidence type="ECO:0000313" key="1">
    <source>
        <dbReference type="EMBL" id="SFK40162.1"/>
    </source>
</evidence>